<dbReference type="InterPro" id="IPR051082">
    <property type="entry name" value="Pentapeptide-BTB/POZ_domain"/>
</dbReference>
<dbReference type="Gene3D" id="2.160.20.80">
    <property type="entry name" value="E3 ubiquitin-protein ligase SopA"/>
    <property type="match status" value="2"/>
</dbReference>
<accession>A0ABU0IXN7</accession>
<keyword evidence="2" id="KW-1185">Reference proteome</keyword>
<reference evidence="1 2" key="1">
    <citation type="submission" date="2023-07" db="EMBL/GenBank/DDBJ databases">
        <title>Genomic Encyclopedia of Type Strains, Phase IV (KMG-IV): sequencing the most valuable type-strain genomes for metagenomic binning, comparative biology and taxonomic classification.</title>
        <authorList>
            <person name="Goeker M."/>
        </authorList>
    </citation>
    <scope>NUCLEOTIDE SEQUENCE [LARGE SCALE GENOMIC DNA]</scope>
    <source>
        <strain evidence="1 2">DSM 18695</strain>
    </source>
</reference>
<dbReference type="SUPFAM" id="SSF141571">
    <property type="entry name" value="Pentapeptide repeat-like"/>
    <property type="match status" value="3"/>
</dbReference>
<dbReference type="PANTHER" id="PTHR14136:SF17">
    <property type="entry name" value="BTB_POZ DOMAIN-CONTAINING PROTEIN KCTD9"/>
    <property type="match status" value="1"/>
</dbReference>
<organism evidence="1 2">
    <name type="scientific">Caulobacter ginsengisoli</name>
    <dbReference type="NCBI Taxonomy" id="400775"/>
    <lineage>
        <taxon>Bacteria</taxon>
        <taxon>Pseudomonadati</taxon>
        <taxon>Pseudomonadota</taxon>
        <taxon>Alphaproteobacteria</taxon>
        <taxon>Caulobacterales</taxon>
        <taxon>Caulobacteraceae</taxon>
        <taxon>Caulobacter</taxon>
    </lineage>
</organism>
<dbReference type="PANTHER" id="PTHR14136">
    <property type="entry name" value="BTB_POZ DOMAIN-CONTAINING PROTEIN KCTD9"/>
    <property type="match status" value="1"/>
</dbReference>
<sequence length="383" mass="40226">MSVRSLKTRVEARNVRMDPTRFQAMLRAHEAFALGKGGARALPRYVDLPDVRCDRRLLTDIDFTGSDLSGGSFVGADMTRASLYCANLSRCNFSEARLVRADLRGAAFTGAKLEAANLDGADMRAAVLCAADDEKGLTLIGALADKVMASLVGARLNGADLSDAAAFGVDFANASLRGARLRNANFKNARFDGANLDGADLMGARLAGARFQNAILTGVDVASLGLPPEALSGCLLDPTPEAKARLDDIRHELDQADRWVSTHGGEGHPAMLDGLDLRPAATQFAARLLAGLTARYSVAVGVSFMDAQLQGAVFDGADLRGADFSRADLRGASFRGANLSHAIFQATDLSTLGNSGPARFDGATLDGTGLVRAAKAPRDTVEI</sequence>
<dbReference type="RefSeq" id="WP_307352906.1">
    <property type="nucleotide sequence ID" value="NZ_JAUSVS010000014.1"/>
</dbReference>
<proteinExistence type="predicted"/>
<dbReference type="Proteomes" id="UP001228905">
    <property type="component" value="Unassembled WGS sequence"/>
</dbReference>
<evidence type="ECO:0000313" key="1">
    <source>
        <dbReference type="EMBL" id="MDQ0466765.1"/>
    </source>
</evidence>
<protein>
    <submittedName>
        <fullName evidence="1">Uncharacterized protein YjbI with pentapeptide repeats</fullName>
    </submittedName>
</protein>
<comment type="caution">
    <text evidence="1">The sequence shown here is derived from an EMBL/GenBank/DDBJ whole genome shotgun (WGS) entry which is preliminary data.</text>
</comment>
<dbReference type="EMBL" id="JAUSVS010000014">
    <property type="protein sequence ID" value="MDQ0466765.1"/>
    <property type="molecule type" value="Genomic_DNA"/>
</dbReference>
<dbReference type="Pfam" id="PF00805">
    <property type="entry name" value="Pentapeptide"/>
    <property type="match status" value="3"/>
</dbReference>
<name>A0ABU0IXN7_9CAUL</name>
<dbReference type="InterPro" id="IPR001646">
    <property type="entry name" value="5peptide_repeat"/>
</dbReference>
<evidence type="ECO:0000313" key="2">
    <source>
        <dbReference type="Proteomes" id="UP001228905"/>
    </source>
</evidence>
<gene>
    <name evidence="1" type="ORF">QO010_004561</name>
</gene>